<dbReference type="InterPro" id="IPR036427">
    <property type="entry name" value="Bromodomain-like_sf"/>
</dbReference>
<reference evidence="16" key="1">
    <citation type="submission" date="2021-01" db="EMBL/GenBank/DDBJ databases">
        <authorList>
            <person name="Corre E."/>
            <person name="Pelletier E."/>
            <person name="Niang G."/>
            <person name="Scheremetjew M."/>
            <person name="Finn R."/>
            <person name="Kale V."/>
            <person name="Holt S."/>
            <person name="Cochrane G."/>
            <person name="Meng A."/>
            <person name="Brown T."/>
            <person name="Cohen L."/>
        </authorList>
    </citation>
    <scope>NUCLEOTIDE SEQUENCE</scope>
    <source>
        <strain evidence="16">SM1012Den-03</strain>
    </source>
</reference>
<evidence type="ECO:0000259" key="15">
    <source>
        <dbReference type="PROSITE" id="PS51186"/>
    </source>
</evidence>
<sequence>MSDVEILSSKKRKLSPDASHEEADEGGPSSSSSSAFHNDINSSPSSSTQHHATSSSSPNNTNTTTPNNKLPPRPPNNYDNIRTAIVINNGTRTNLIRLIGLKSLFARQLPKMPKEYIARLVFDRRHKSLAILSSDPEKKDCDDEIIGGICYRAYPEMRFAEIAFCAVSASQQVKGYGTKLMNLLKMHAVTEGIEFFITYADNYAIGYFKKQGFTKAVSMPKGRYQGLIKDYDGGTIMECYVHPTIDFTRVPEMIQAQKEFILQRIRAGTAKSDKVVYPPLPPDFYAGQDVKSRAEKGAAERSLAIPGVSEAGWTMADLMASTRDAKDSDKKKHQLKSDLLALVSKVQDQQYSWCFRDPVDTNEVKDYLDVVGDPIDLKTMEKRIRRGDWYKTKHMLFSDMMKMVNNCKLYNGEGNTYYDCAVSLEKYLASISPMFTE</sequence>
<evidence type="ECO:0000256" key="13">
    <source>
        <dbReference type="SAM" id="MobiDB-lite"/>
    </source>
</evidence>
<keyword evidence="10" id="KW-0539">Nucleus</keyword>
<comment type="similarity">
    <text evidence="2">Belongs to the acetyltransferase family. GCN5 subfamily.</text>
</comment>
<evidence type="ECO:0000256" key="11">
    <source>
        <dbReference type="ARBA" id="ARBA00023315"/>
    </source>
</evidence>
<dbReference type="Pfam" id="PF00583">
    <property type="entry name" value="Acetyltransf_1"/>
    <property type="match status" value="1"/>
</dbReference>
<evidence type="ECO:0000256" key="9">
    <source>
        <dbReference type="ARBA" id="ARBA00023163"/>
    </source>
</evidence>
<dbReference type="InterPro" id="IPR016181">
    <property type="entry name" value="Acyl_CoA_acyltransferase"/>
</dbReference>
<dbReference type="InterPro" id="IPR018359">
    <property type="entry name" value="Bromodomain_CS"/>
</dbReference>
<feature type="domain" description="Bromo" evidence="14">
    <location>
        <begin position="347"/>
        <end position="418"/>
    </location>
</feature>
<name>A0A7S2M9F7_9STRA</name>
<dbReference type="GO" id="GO:0010484">
    <property type="term" value="F:histone H3 acetyltransferase activity"/>
    <property type="evidence" value="ECO:0007669"/>
    <property type="project" value="TreeGrafter"/>
</dbReference>
<evidence type="ECO:0000259" key="14">
    <source>
        <dbReference type="PROSITE" id="PS50014"/>
    </source>
</evidence>
<feature type="domain" description="N-acetyltransferase" evidence="15">
    <location>
        <begin position="85"/>
        <end position="242"/>
    </location>
</feature>
<dbReference type="Gene3D" id="3.40.630.30">
    <property type="match status" value="1"/>
</dbReference>
<keyword evidence="6" id="KW-0805">Transcription regulation</keyword>
<dbReference type="PANTHER" id="PTHR45750:SF3">
    <property type="entry name" value="HISTONE ACETYLTRANSFERASE"/>
    <property type="match status" value="1"/>
</dbReference>
<dbReference type="PROSITE" id="PS51186">
    <property type="entry name" value="GNAT"/>
    <property type="match status" value="1"/>
</dbReference>
<dbReference type="CDD" id="cd04301">
    <property type="entry name" value="NAT_SF"/>
    <property type="match status" value="1"/>
</dbReference>
<keyword evidence="5" id="KW-0156">Chromatin regulator</keyword>
<dbReference type="InterPro" id="IPR037800">
    <property type="entry name" value="GCN5"/>
</dbReference>
<evidence type="ECO:0000256" key="7">
    <source>
        <dbReference type="ARBA" id="ARBA00023117"/>
    </source>
</evidence>
<proteinExistence type="inferred from homology"/>
<dbReference type="AlphaFoldDB" id="A0A7S2M9F7"/>
<comment type="subcellular location">
    <subcellularLocation>
        <location evidence="1">Nucleus</location>
    </subcellularLocation>
</comment>
<gene>
    <name evidence="16" type="ORF">SMAR0320_LOCUS22108</name>
</gene>
<evidence type="ECO:0000256" key="2">
    <source>
        <dbReference type="ARBA" id="ARBA00008607"/>
    </source>
</evidence>
<evidence type="ECO:0000256" key="8">
    <source>
        <dbReference type="ARBA" id="ARBA00023159"/>
    </source>
</evidence>
<evidence type="ECO:0000256" key="5">
    <source>
        <dbReference type="ARBA" id="ARBA00022853"/>
    </source>
</evidence>
<feature type="compositionally biased region" description="Low complexity" evidence="13">
    <location>
        <begin position="42"/>
        <end position="68"/>
    </location>
</feature>
<evidence type="ECO:0000256" key="10">
    <source>
        <dbReference type="ARBA" id="ARBA00023242"/>
    </source>
</evidence>
<keyword evidence="7 12" id="KW-0103">Bromodomain</keyword>
<evidence type="ECO:0000256" key="3">
    <source>
        <dbReference type="ARBA" id="ARBA00013184"/>
    </source>
</evidence>
<dbReference type="PROSITE" id="PS50014">
    <property type="entry name" value="BROMODOMAIN_2"/>
    <property type="match status" value="1"/>
</dbReference>
<accession>A0A7S2M9F7</accession>
<dbReference type="GO" id="GO:0045944">
    <property type="term" value="P:positive regulation of transcription by RNA polymerase II"/>
    <property type="evidence" value="ECO:0007669"/>
    <property type="project" value="TreeGrafter"/>
</dbReference>
<dbReference type="Gene3D" id="1.20.920.10">
    <property type="entry name" value="Bromodomain-like"/>
    <property type="match status" value="1"/>
</dbReference>
<dbReference type="SUPFAM" id="SSF47370">
    <property type="entry name" value="Bromodomain"/>
    <property type="match status" value="1"/>
</dbReference>
<evidence type="ECO:0000256" key="4">
    <source>
        <dbReference type="ARBA" id="ARBA00022679"/>
    </source>
</evidence>
<evidence type="ECO:0000256" key="12">
    <source>
        <dbReference type="PROSITE-ProRule" id="PRU00035"/>
    </source>
</evidence>
<dbReference type="EC" id="2.3.1.48" evidence="3"/>
<keyword evidence="4" id="KW-0808">Transferase</keyword>
<dbReference type="InterPro" id="IPR001487">
    <property type="entry name" value="Bromodomain"/>
</dbReference>
<protein>
    <recommendedName>
        <fullName evidence="3">histone acetyltransferase</fullName>
        <ecNumber evidence="3">2.3.1.48</ecNumber>
    </recommendedName>
</protein>
<dbReference type="PANTHER" id="PTHR45750">
    <property type="entry name" value="GH11602P"/>
    <property type="match status" value="1"/>
</dbReference>
<dbReference type="SMART" id="SM00297">
    <property type="entry name" value="BROMO"/>
    <property type="match status" value="1"/>
</dbReference>
<dbReference type="PROSITE" id="PS00633">
    <property type="entry name" value="BROMODOMAIN_1"/>
    <property type="match status" value="1"/>
</dbReference>
<keyword evidence="8" id="KW-0010">Activator</keyword>
<dbReference type="Pfam" id="PF00439">
    <property type="entry name" value="Bromodomain"/>
    <property type="match status" value="1"/>
</dbReference>
<dbReference type="GO" id="GO:0005634">
    <property type="term" value="C:nucleus"/>
    <property type="evidence" value="ECO:0007669"/>
    <property type="project" value="UniProtKB-SubCell"/>
</dbReference>
<dbReference type="EMBL" id="HBGZ01031051">
    <property type="protein sequence ID" value="CAD9629018.1"/>
    <property type="molecule type" value="Transcribed_RNA"/>
</dbReference>
<dbReference type="InterPro" id="IPR000182">
    <property type="entry name" value="GNAT_dom"/>
</dbReference>
<dbReference type="GO" id="GO:0000123">
    <property type="term" value="C:histone acetyltransferase complex"/>
    <property type="evidence" value="ECO:0007669"/>
    <property type="project" value="TreeGrafter"/>
</dbReference>
<keyword evidence="9" id="KW-0804">Transcription</keyword>
<evidence type="ECO:0000256" key="6">
    <source>
        <dbReference type="ARBA" id="ARBA00023015"/>
    </source>
</evidence>
<dbReference type="PRINTS" id="PR00503">
    <property type="entry name" value="BROMODOMAIN"/>
</dbReference>
<evidence type="ECO:0000313" key="16">
    <source>
        <dbReference type="EMBL" id="CAD9629018.1"/>
    </source>
</evidence>
<feature type="region of interest" description="Disordered" evidence="13">
    <location>
        <begin position="1"/>
        <end position="78"/>
    </location>
</feature>
<dbReference type="SUPFAM" id="SSF55729">
    <property type="entry name" value="Acyl-CoA N-acyltransferases (Nat)"/>
    <property type="match status" value="1"/>
</dbReference>
<keyword evidence="11" id="KW-0012">Acyltransferase</keyword>
<organism evidence="16">
    <name type="scientific">Skeletonema marinoi</name>
    <dbReference type="NCBI Taxonomy" id="267567"/>
    <lineage>
        <taxon>Eukaryota</taxon>
        <taxon>Sar</taxon>
        <taxon>Stramenopiles</taxon>
        <taxon>Ochrophyta</taxon>
        <taxon>Bacillariophyta</taxon>
        <taxon>Coscinodiscophyceae</taxon>
        <taxon>Thalassiosirophycidae</taxon>
        <taxon>Thalassiosirales</taxon>
        <taxon>Skeletonemataceae</taxon>
        <taxon>Skeletonema</taxon>
        <taxon>Skeletonema marinoi-dohrnii complex</taxon>
    </lineage>
</organism>
<evidence type="ECO:0000256" key="1">
    <source>
        <dbReference type="ARBA" id="ARBA00004123"/>
    </source>
</evidence>